<protein>
    <submittedName>
        <fullName evidence="1">Uncharacterized protein</fullName>
    </submittedName>
</protein>
<accession>A0A9D1FP12</accession>
<sequence length="54" mass="6373">MGYDVSFHPISSKEMEEWYFTPLEWVRQGQEKKALELVPTKITGRDGNMLEEIK</sequence>
<proteinExistence type="predicted"/>
<name>A0A9D1FP12_9FIRM</name>
<comment type="caution">
    <text evidence="1">The sequence shown here is derived from an EMBL/GenBank/DDBJ whole genome shotgun (WGS) entry which is preliminary data.</text>
</comment>
<evidence type="ECO:0000313" key="2">
    <source>
        <dbReference type="Proteomes" id="UP000824002"/>
    </source>
</evidence>
<organism evidence="1 2">
    <name type="scientific">Candidatus Merdivicinus excrementipullorum</name>
    <dbReference type="NCBI Taxonomy" id="2840867"/>
    <lineage>
        <taxon>Bacteria</taxon>
        <taxon>Bacillati</taxon>
        <taxon>Bacillota</taxon>
        <taxon>Clostridia</taxon>
        <taxon>Eubacteriales</taxon>
        <taxon>Oscillospiraceae</taxon>
        <taxon>Oscillospiraceae incertae sedis</taxon>
        <taxon>Candidatus Merdivicinus</taxon>
    </lineage>
</organism>
<reference evidence="1" key="2">
    <citation type="journal article" date="2021" name="PeerJ">
        <title>Extensive microbial diversity within the chicken gut microbiome revealed by metagenomics and culture.</title>
        <authorList>
            <person name="Gilroy R."/>
            <person name="Ravi A."/>
            <person name="Getino M."/>
            <person name="Pursley I."/>
            <person name="Horton D.L."/>
            <person name="Alikhan N.F."/>
            <person name="Baker D."/>
            <person name="Gharbi K."/>
            <person name="Hall N."/>
            <person name="Watson M."/>
            <person name="Adriaenssens E.M."/>
            <person name="Foster-Nyarko E."/>
            <person name="Jarju S."/>
            <person name="Secka A."/>
            <person name="Antonio M."/>
            <person name="Oren A."/>
            <person name="Chaudhuri R.R."/>
            <person name="La Ragione R."/>
            <person name="Hildebrand F."/>
            <person name="Pallen M.J."/>
        </authorList>
    </citation>
    <scope>NUCLEOTIDE SEQUENCE</scope>
    <source>
        <strain evidence="1">CHK199-13235</strain>
    </source>
</reference>
<dbReference type="Proteomes" id="UP000824002">
    <property type="component" value="Unassembled WGS sequence"/>
</dbReference>
<evidence type="ECO:0000313" key="1">
    <source>
        <dbReference type="EMBL" id="HIS76710.1"/>
    </source>
</evidence>
<dbReference type="EMBL" id="DVJP01000050">
    <property type="protein sequence ID" value="HIS76710.1"/>
    <property type="molecule type" value="Genomic_DNA"/>
</dbReference>
<gene>
    <name evidence="1" type="ORF">IAB51_07850</name>
</gene>
<reference evidence="1" key="1">
    <citation type="submission" date="2020-10" db="EMBL/GenBank/DDBJ databases">
        <authorList>
            <person name="Gilroy R."/>
        </authorList>
    </citation>
    <scope>NUCLEOTIDE SEQUENCE</scope>
    <source>
        <strain evidence="1">CHK199-13235</strain>
    </source>
</reference>
<dbReference type="AlphaFoldDB" id="A0A9D1FP12"/>